<proteinExistence type="predicted"/>
<dbReference type="EMBL" id="DUZY01000004">
    <property type="protein sequence ID" value="DAD35613.1"/>
    <property type="molecule type" value="Genomic_DNA"/>
</dbReference>
<sequence length="68" mass="7428">MPLPMLTEDTQQSFSILLNHVLDASLSCLWAFDRTKQRTILPRDVAVKILATNCCIAARKLGAGVSLA</sequence>
<reference evidence="1 2" key="1">
    <citation type="journal article" date="2020" name="Mol. Biol. Evol.">
        <title>Distinct Expression and Methylation Patterns for Genes with Different Fates following a Single Whole-Genome Duplication in Flowering Plants.</title>
        <authorList>
            <person name="Shi T."/>
            <person name="Rahmani R.S."/>
            <person name="Gugger P.F."/>
            <person name="Wang M."/>
            <person name="Li H."/>
            <person name="Zhang Y."/>
            <person name="Li Z."/>
            <person name="Wang Q."/>
            <person name="Van de Peer Y."/>
            <person name="Marchal K."/>
            <person name="Chen J."/>
        </authorList>
    </citation>
    <scope>NUCLEOTIDE SEQUENCE [LARGE SCALE GENOMIC DNA]</scope>
    <source>
        <tissue evidence="1">Leaf</tissue>
    </source>
</reference>
<evidence type="ECO:0000313" key="2">
    <source>
        <dbReference type="Proteomes" id="UP000607653"/>
    </source>
</evidence>
<evidence type="ECO:0000313" key="1">
    <source>
        <dbReference type="EMBL" id="DAD35613.1"/>
    </source>
</evidence>
<dbReference type="Proteomes" id="UP000607653">
    <property type="component" value="Unassembled WGS sequence"/>
</dbReference>
<organism evidence="1 2">
    <name type="scientific">Nelumbo nucifera</name>
    <name type="common">Sacred lotus</name>
    <dbReference type="NCBI Taxonomy" id="4432"/>
    <lineage>
        <taxon>Eukaryota</taxon>
        <taxon>Viridiplantae</taxon>
        <taxon>Streptophyta</taxon>
        <taxon>Embryophyta</taxon>
        <taxon>Tracheophyta</taxon>
        <taxon>Spermatophyta</taxon>
        <taxon>Magnoliopsida</taxon>
        <taxon>Proteales</taxon>
        <taxon>Nelumbonaceae</taxon>
        <taxon>Nelumbo</taxon>
    </lineage>
</organism>
<name>A0A822YU30_NELNU</name>
<protein>
    <submittedName>
        <fullName evidence="1">Uncharacterized protein</fullName>
    </submittedName>
</protein>
<gene>
    <name evidence="1" type="ORF">HUJ06_006253</name>
</gene>
<accession>A0A822YU30</accession>
<keyword evidence="2" id="KW-1185">Reference proteome</keyword>
<dbReference type="AlphaFoldDB" id="A0A822YU30"/>
<comment type="caution">
    <text evidence="1">The sequence shown here is derived from an EMBL/GenBank/DDBJ whole genome shotgun (WGS) entry which is preliminary data.</text>
</comment>